<dbReference type="PANTHER" id="PTHR11439">
    <property type="entry name" value="GAG-POL-RELATED RETROTRANSPOSON"/>
    <property type="match status" value="1"/>
</dbReference>
<dbReference type="PANTHER" id="PTHR11439:SF483">
    <property type="entry name" value="PEPTIDE SYNTHASE GLIP-LIKE, PUTATIVE (AFU_ORTHOLOGUE AFUA_3G12920)-RELATED"/>
    <property type="match status" value="1"/>
</dbReference>
<evidence type="ECO:0000313" key="2">
    <source>
        <dbReference type="Proteomes" id="UP000708208"/>
    </source>
</evidence>
<sequence length="117" mass="12874">MSGYDETHWKAAKNVLRYLKGTLDMGITYSTGGNMRLVGYTDSDYAGDKLSRKSTTGTAIFLNDGIVSWTSQKQPCVALSSTEAEYIALASGAREAVWLRSLLDELDFPQDEPTKIL</sequence>
<feature type="non-terminal residue" evidence="1">
    <location>
        <position position="117"/>
    </location>
</feature>
<dbReference type="CDD" id="cd09272">
    <property type="entry name" value="RNase_HI_RT_Ty1"/>
    <property type="match status" value="1"/>
</dbReference>
<dbReference type="Proteomes" id="UP000708208">
    <property type="component" value="Unassembled WGS sequence"/>
</dbReference>
<gene>
    <name evidence="1" type="ORF">AFUS01_LOCUS35395</name>
</gene>
<accession>A0A8J2L4B4</accession>
<proteinExistence type="predicted"/>
<comment type="caution">
    <text evidence="1">The sequence shown here is derived from an EMBL/GenBank/DDBJ whole genome shotgun (WGS) entry which is preliminary data.</text>
</comment>
<protein>
    <recommendedName>
        <fullName evidence="3">Gag-pol polyprotein</fullName>
    </recommendedName>
</protein>
<dbReference type="AlphaFoldDB" id="A0A8J2L4B4"/>
<evidence type="ECO:0008006" key="3">
    <source>
        <dbReference type="Google" id="ProtNLM"/>
    </source>
</evidence>
<keyword evidence="2" id="KW-1185">Reference proteome</keyword>
<organism evidence="1 2">
    <name type="scientific">Allacma fusca</name>
    <dbReference type="NCBI Taxonomy" id="39272"/>
    <lineage>
        <taxon>Eukaryota</taxon>
        <taxon>Metazoa</taxon>
        <taxon>Ecdysozoa</taxon>
        <taxon>Arthropoda</taxon>
        <taxon>Hexapoda</taxon>
        <taxon>Collembola</taxon>
        <taxon>Symphypleona</taxon>
        <taxon>Sminthuridae</taxon>
        <taxon>Allacma</taxon>
    </lineage>
</organism>
<dbReference type="EMBL" id="CAJVCH010535624">
    <property type="protein sequence ID" value="CAG7825277.1"/>
    <property type="molecule type" value="Genomic_DNA"/>
</dbReference>
<evidence type="ECO:0000313" key="1">
    <source>
        <dbReference type="EMBL" id="CAG7825277.1"/>
    </source>
</evidence>
<reference evidence="1" key="1">
    <citation type="submission" date="2021-06" db="EMBL/GenBank/DDBJ databases">
        <authorList>
            <person name="Hodson N. C."/>
            <person name="Mongue J. A."/>
            <person name="Jaron S. K."/>
        </authorList>
    </citation>
    <scope>NUCLEOTIDE SEQUENCE</scope>
</reference>
<name>A0A8J2L4B4_9HEXA</name>
<dbReference type="OrthoDB" id="413361at2759"/>